<accession>A0A061AR89</accession>
<dbReference type="PANTHER" id="PTHR42904">
    <property type="entry name" value="NUDIX HYDROLASE, NUDC SUBFAMILY"/>
    <property type="match status" value="1"/>
</dbReference>
<dbReference type="GO" id="GO:0006742">
    <property type="term" value="P:NADP+ catabolic process"/>
    <property type="evidence" value="ECO:0007669"/>
    <property type="project" value="TreeGrafter"/>
</dbReference>
<evidence type="ECO:0000256" key="5">
    <source>
        <dbReference type="ARBA" id="ARBA00022723"/>
    </source>
</evidence>
<dbReference type="GO" id="GO:0046872">
    <property type="term" value="F:metal ion binding"/>
    <property type="evidence" value="ECO:0007669"/>
    <property type="project" value="UniProtKB-KW"/>
</dbReference>
<keyword evidence="6" id="KW-0378">Hydrolase</keyword>
<name>A0A061AR89_CYBFA</name>
<keyword evidence="5" id="KW-0479">Metal-binding</keyword>
<dbReference type="PhylomeDB" id="A0A061AR89"/>
<keyword evidence="8" id="KW-0520">NAD</keyword>
<organism evidence="11">
    <name type="scientific">Cyberlindnera fabianii</name>
    <name type="common">Yeast</name>
    <name type="synonym">Hansenula fabianii</name>
    <dbReference type="NCBI Taxonomy" id="36022"/>
    <lineage>
        <taxon>Eukaryota</taxon>
        <taxon>Fungi</taxon>
        <taxon>Dikarya</taxon>
        <taxon>Ascomycota</taxon>
        <taxon>Saccharomycotina</taxon>
        <taxon>Saccharomycetes</taxon>
        <taxon>Phaffomycetales</taxon>
        <taxon>Phaffomycetaceae</taxon>
        <taxon>Cyberlindnera</taxon>
    </lineage>
</organism>
<dbReference type="Pfam" id="PF00293">
    <property type="entry name" value="NUDIX"/>
    <property type="match status" value="1"/>
</dbReference>
<reference evidence="11" key="1">
    <citation type="journal article" date="2014" name="Genome Announc.">
        <title>Genome sequence of the yeast Cyberlindnera fabianii (Hansenula fabianii).</title>
        <authorList>
            <person name="Freel K.C."/>
            <person name="Sarilar V."/>
            <person name="Neuveglise C."/>
            <person name="Devillers H."/>
            <person name="Friedrich A."/>
            <person name="Schacherer J."/>
        </authorList>
    </citation>
    <scope>NUCLEOTIDE SEQUENCE</scope>
    <source>
        <strain evidence="11">YJS4271</strain>
    </source>
</reference>
<comment type="cofactor">
    <cofactor evidence="1">
        <name>Mg(2+)</name>
        <dbReference type="ChEBI" id="CHEBI:18420"/>
    </cofactor>
</comment>
<sequence length="402" mass="44664">MAVHVLIYPRTMRQGDTTHNSVQRLEQIQRQISSSPTMSVLPDNENAIFFGRECVNRVSFLRDDSDFITLAAKHPSTKYAVLNKGVIYGYNKGESGPAVWYATYEDLKGVIDTWCQQNASGEGVPLAGIKATFLGLDESESGIVYRERYSGVAYFGIEVGCDDKVVSLLSEKQNLKLYDNRNIIFKLENFDASTYSHAKMYLDWMDRNRFCAGCGKHNVGVHGGTKLLCSSDKEADKCPVKNASVSNVSFPRTDCVVITAVSSRNHDKMLLARGKRFPGPMFSCVAGFMEPSETVEAASLREVWEETGVKGKVCDIVQTQPWPYPANMMIGCVVYVDFNGINEVIDLGHDPELADAKWVDIQEVKRILEGGKADWFIPPATAIAHSLIKHCVDKYEAGETRA</sequence>
<dbReference type="GO" id="GO:0005829">
    <property type="term" value="C:cytosol"/>
    <property type="evidence" value="ECO:0007669"/>
    <property type="project" value="TreeGrafter"/>
</dbReference>
<dbReference type="EMBL" id="LK052889">
    <property type="protein sequence ID" value="CDR40156.1"/>
    <property type="molecule type" value="Genomic_DNA"/>
</dbReference>
<evidence type="ECO:0000256" key="7">
    <source>
        <dbReference type="ARBA" id="ARBA00022842"/>
    </source>
</evidence>
<dbReference type="PANTHER" id="PTHR42904:SF6">
    <property type="entry name" value="NAD-CAPPED RNA HYDROLASE NUDT12"/>
    <property type="match status" value="1"/>
</dbReference>
<dbReference type="VEuPathDB" id="FungiDB:BON22_2466"/>
<dbReference type="AlphaFoldDB" id="A0A061AR89"/>
<comment type="catalytic activity">
    <reaction evidence="9">
        <text>a 5'-end NAD(+)-phospho-ribonucleoside in mRNA + H2O = a 5'-end phospho-adenosine-phospho-ribonucleoside in mRNA + beta-nicotinamide D-ribonucleotide + 2 H(+)</text>
        <dbReference type="Rhea" id="RHEA:60876"/>
        <dbReference type="Rhea" id="RHEA-COMP:15698"/>
        <dbReference type="Rhea" id="RHEA-COMP:15719"/>
        <dbReference type="ChEBI" id="CHEBI:14649"/>
        <dbReference type="ChEBI" id="CHEBI:15377"/>
        <dbReference type="ChEBI" id="CHEBI:15378"/>
        <dbReference type="ChEBI" id="CHEBI:144029"/>
        <dbReference type="ChEBI" id="CHEBI:144051"/>
    </reaction>
    <physiologicalReaction direction="left-to-right" evidence="9">
        <dbReference type="Rhea" id="RHEA:60877"/>
    </physiologicalReaction>
</comment>
<evidence type="ECO:0000313" key="11">
    <source>
        <dbReference type="EMBL" id="CDR40156.1"/>
    </source>
</evidence>
<dbReference type="Gene3D" id="3.90.79.20">
    <property type="match status" value="1"/>
</dbReference>
<evidence type="ECO:0000256" key="1">
    <source>
        <dbReference type="ARBA" id="ARBA00001946"/>
    </source>
</evidence>
<dbReference type="Gene3D" id="3.90.79.10">
    <property type="entry name" value="Nucleoside Triphosphate Pyrophosphohydrolase"/>
    <property type="match status" value="1"/>
</dbReference>
<dbReference type="GO" id="GO:0005777">
    <property type="term" value="C:peroxisome"/>
    <property type="evidence" value="ECO:0007669"/>
    <property type="project" value="TreeGrafter"/>
</dbReference>
<dbReference type="InterPro" id="IPR015797">
    <property type="entry name" value="NUDIX_hydrolase-like_dom_sf"/>
</dbReference>
<evidence type="ECO:0000256" key="3">
    <source>
        <dbReference type="ARBA" id="ARBA00009595"/>
    </source>
</evidence>
<protein>
    <recommendedName>
        <fullName evidence="4">NAD(+) diphosphatase</fullName>
        <ecNumber evidence="4">3.6.1.22</ecNumber>
    </recommendedName>
</protein>
<keyword evidence="7" id="KW-0460">Magnesium</keyword>
<proteinExistence type="inferred from homology"/>
<evidence type="ECO:0000259" key="10">
    <source>
        <dbReference type="PROSITE" id="PS51462"/>
    </source>
</evidence>
<dbReference type="CDD" id="cd03429">
    <property type="entry name" value="NUDIX_NADH_pyrophosphatase_Nudt13"/>
    <property type="match status" value="1"/>
</dbReference>
<dbReference type="GO" id="GO:0019677">
    <property type="term" value="P:NAD+ catabolic process"/>
    <property type="evidence" value="ECO:0007669"/>
    <property type="project" value="TreeGrafter"/>
</dbReference>
<dbReference type="EC" id="3.6.1.22" evidence="4"/>
<evidence type="ECO:0000256" key="9">
    <source>
        <dbReference type="ARBA" id="ARBA00023679"/>
    </source>
</evidence>
<evidence type="ECO:0000256" key="6">
    <source>
        <dbReference type="ARBA" id="ARBA00022801"/>
    </source>
</evidence>
<dbReference type="InterPro" id="IPR000086">
    <property type="entry name" value="NUDIX_hydrolase_dom"/>
</dbReference>
<dbReference type="InterPro" id="IPR049734">
    <property type="entry name" value="NudC-like_C"/>
</dbReference>
<dbReference type="InterPro" id="IPR050241">
    <property type="entry name" value="NAD-cap_RNA_hydrolase_NudC"/>
</dbReference>
<evidence type="ECO:0000256" key="4">
    <source>
        <dbReference type="ARBA" id="ARBA00012381"/>
    </source>
</evidence>
<gene>
    <name evidence="11" type="ORF">CYFA0S_04e04786g</name>
</gene>
<evidence type="ECO:0000256" key="8">
    <source>
        <dbReference type="ARBA" id="ARBA00023027"/>
    </source>
</evidence>
<feature type="domain" description="Nudix hydrolase" evidence="10">
    <location>
        <begin position="251"/>
        <end position="381"/>
    </location>
</feature>
<dbReference type="SUPFAM" id="SSF55811">
    <property type="entry name" value="Nudix"/>
    <property type="match status" value="1"/>
</dbReference>
<evidence type="ECO:0000256" key="2">
    <source>
        <dbReference type="ARBA" id="ARBA00001947"/>
    </source>
</evidence>
<dbReference type="PROSITE" id="PS51462">
    <property type="entry name" value="NUDIX"/>
    <property type="match status" value="1"/>
</dbReference>
<dbReference type="GO" id="GO:0035529">
    <property type="term" value="F:NADH pyrophosphatase activity"/>
    <property type="evidence" value="ECO:0007669"/>
    <property type="project" value="TreeGrafter"/>
</dbReference>
<comment type="cofactor">
    <cofactor evidence="2">
        <name>Zn(2+)</name>
        <dbReference type="ChEBI" id="CHEBI:29105"/>
    </cofactor>
</comment>
<comment type="similarity">
    <text evidence="3">Belongs to the Nudix hydrolase family. NudC subfamily.</text>
</comment>
<dbReference type="OrthoDB" id="10249612at2759"/>